<accession>A0A4U5M7E6</accession>
<protein>
    <submittedName>
        <fullName evidence="1">Uncharacterized protein</fullName>
    </submittedName>
</protein>
<gene>
    <name evidence="1" type="ORF">L596_025247</name>
</gene>
<proteinExistence type="predicted"/>
<dbReference type="Proteomes" id="UP000298663">
    <property type="component" value="Unassembled WGS sequence"/>
</dbReference>
<reference evidence="1 2" key="2">
    <citation type="journal article" date="2019" name="G3 (Bethesda)">
        <title>Hybrid Assembly of the Genome of the Entomopathogenic Nematode Steinernema carpocapsae Identifies the X-Chromosome.</title>
        <authorList>
            <person name="Serra L."/>
            <person name="Macchietto M."/>
            <person name="Macias-Munoz A."/>
            <person name="McGill C.J."/>
            <person name="Rodriguez I.M."/>
            <person name="Rodriguez B."/>
            <person name="Murad R."/>
            <person name="Mortazavi A."/>
        </authorList>
    </citation>
    <scope>NUCLEOTIDE SEQUENCE [LARGE SCALE GENOMIC DNA]</scope>
    <source>
        <strain evidence="1 2">ALL</strain>
    </source>
</reference>
<name>A0A4U5M7E6_STECR</name>
<evidence type="ECO:0000313" key="2">
    <source>
        <dbReference type="Proteomes" id="UP000298663"/>
    </source>
</evidence>
<dbReference type="EMBL" id="AZBU02000009">
    <property type="protein sequence ID" value="TKR64762.1"/>
    <property type="molecule type" value="Genomic_DNA"/>
</dbReference>
<evidence type="ECO:0000313" key="1">
    <source>
        <dbReference type="EMBL" id="TKR64762.1"/>
    </source>
</evidence>
<reference evidence="1 2" key="1">
    <citation type="journal article" date="2015" name="Genome Biol.">
        <title>Comparative genomics of Steinernema reveals deeply conserved gene regulatory networks.</title>
        <authorList>
            <person name="Dillman A.R."/>
            <person name="Macchietto M."/>
            <person name="Porter C.F."/>
            <person name="Rogers A."/>
            <person name="Williams B."/>
            <person name="Antoshechkin I."/>
            <person name="Lee M.M."/>
            <person name="Goodwin Z."/>
            <person name="Lu X."/>
            <person name="Lewis E.E."/>
            <person name="Goodrich-Blair H."/>
            <person name="Stock S.P."/>
            <person name="Adams B.J."/>
            <person name="Sternberg P.W."/>
            <person name="Mortazavi A."/>
        </authorList>
    </citation>
    <scope>NUCLEOTIDE SEQUENCE [LARGE SCALE GENOMIC DNA]</scope>
    <source>
        <strain evidence="1 2">ALL</strain>
    </source>
</reference>
<comment type="caution">
    <text evidence="1">The sequence shown here is derived from an EMBL/GenBank/DDBJ whole genome shotgun (WGS) entry which is preliminary data.</text>
</comment>
<dbReference type="AlphaFoldDB" id="A0A4U5M7E6"/>
<organism evidence="1 2">
    <name type="scientific">Steinernema carpocapsae</name>
    <name type="common">Entomopathogenic nematode</name>
    <dbReference type="NCBI Taxonomy" id="34508"/>
    <lineage>
        <taxon>Eukaryota</taxon>
        <taxon>Metazoa</taxon>
        <taxon>Ecdysozoa</taxon>
        <taxon>Nematoda</taxon>
        <taxon>Chromadorea</taxon>
        <taxon>Rhabditida</taxon>
        <taxon>Tylenchina</taxon>
        <taxon>Panagrolaimomorpha</taxon>
        <taxon>Strongyloidoidea</taxon>
        <taxon>Steinernematidae</taxon>
        <taxon>Steinernema</taxon>
    </lineage>
</organism>
<sequence length="70" mass="7623">MSKPKMLKKEAASALARKPKVFVCGSAYYSRCLKEAASALAWKPKVFVSGSGKPKPIEAWQPKVLSSLLQ</sequence>
<keyword evidence="2" id="KW-1185">Reference proteome</keyword>